<reference evidence="2" key="2">
    <citation type="submission" date="2025-08" db="UniProtKB">
        <authorList>
            <consortium name="Ensembl"/>
        </authorList>
    </citation>
    <scope>IDENTIFICATION</scope>
</reference>
<dbReference type="InParanoid" id="A0A5F8HAB7"/>
<dbReference type="STRING" id="13616.ENSMODP00000056768"/>
<dbReference type="Gene3D" id="3.40.50.620">
    <property type="entry name" value="HUPs"/>
    <property type="match status" value="1"/>
</dbReference>
<protein>
    <recommendedName>
        <fullName evidence="4">Secreted protein</fullName>
    </recommendedName>
</protein>
<keyword evidence="1" id="KW-0732">Signal</keyword>
<dbReference type="InterPro" id="IPR014729">
    <property type="entry name" value="Rossmann-like_a/b/a_fold"/>
</dbReference>
<accession>A0A5F8HAB7</accession>
<dbReference type="GeneTree" id="ENSGT00940000170491"/>
<keyword evidence="3" id="KW-1185">Reference proteome</keyword>
<evidence type="ECO:0000256" key="1">
    <source>
        <dbReference type="SAM" id="SignalP"/>
    </source>
</evidence>
<dbReference type="AlphaFoldDB" id="A0A5F8HAB7"/>
<evidence type="ECO:0000313" key="3">
    <source>
        <dbReference type="Proteomes" id="UP000002280"/>
    </source>
</evidence>
<reference evidence="2" key="3">
    <citation type="submission" date="2025-09" db="UniProtKB">
        <authorList>
            <consortium name="Ensembl"/>
        </authorList>
    </citation>
    <scope>IDENTIFICATION</scope>
</reference>
<dbReference type="Bgee" id="ENSMODG00000044526">
    <property type="expression patterns" value="Expressed in spermatid and 4 other cell types or tissues"/>
</dbReference>
<feature type="signal peptide" evidence="1">
    <location>
        <begin position="1"/>
        <end position="16"/>
    </location>
</feature>
<organism evidence="2 3">
    <name type="scientific">Monodelphis domestica</name>
    <name type="common">Gray short-tailed opossum</name>
    <dbReference type="NCBI Taxonomy" id="13616"/>
    <lineage>
        <taxon>Eukaryota</taxon>
        <taxon>Metazoa</taxon>
        <taxon>Chordata</taxon>
        <taxon>Craniata</taxon>
        <taxon>Vertebrata</taxon>
        <taxon>Euteleostomi</taxon>
        <taxon>Mammalia</taxon>
        <taxon>Metatheria</taxon>
        <taxon>Didelphimorphia</taxon>
        <taxon>Didelphidae</taxon>
        <taxon>Monodelphis</taxon>
    </lineage>
</organism>
<dbReference type="Ensembl" id="ENSMODT00000055876.1">
    <property type="protein sequence ID" value="ENSMODP00000056768.1"/>
    <property type="gene ID" value="ENSMODG00000044526.1"/>
</dbReference>
<dbReference type="OMA" id="HENDAPA"/>
<proteinExistence type="predicted"/>
<name>A0A5F8HAB7_MONDO</name>
<reference evidence="2 3" key="1">
    <citation type="journal article" date="2007" name="Nature">
        <title>Genome of the marsupial Monodelphis domestica reveals innovation in non-coding sequences.</title>
        <authorList>
            <person name="Mikkelsen T.S."/>
            <person name="Wakefield M.J."/>
            <person name="Aken B."/>
            <person name="Amemiya C.T."/>
            <person name="Chang J.L."/>
            <person name="Duke S."/>
            <person name="Garber M."/>
            <person name="Gentles A.J."/>
            <person name="Goodstadt L."/>
            <person name="Heger A."/>
            <person name="Jurka J."/>
            <person name="Kamal M."/>
            <person name="Mauceli E."/>
            <person name="Searle S.M."/>
            <person name="Sharpe T."/>
            <person name="Baker M.L."/>
            <person name="Batzer M.A."/>
            <person name="Benos P.V."/>
            <person name="Belov K."/>
            <person name="Clamp M."/>
            <person name="Cook A."/>
            <person name="Cuff J."/>
            <person name="Das R."/>
            <person name="Davidow L."/>
            <person name="Deakin J.E."/>
            <person name="Fazzari M.J."/>
            <person name="Glass J.L."/>
            <person name="Grabherr M."/>
            <person name="Greally J.M."/>
            <person name="Gu W."/>
            <person name="Hore T.A."/>
            <person name="Huttley G.A."/>
            <person name="Kleber M."/>
            <person name="Jirtle R.L."/>
            <person name="Koina E."/>
            <person name="Lee J.T."/>
            <person name="Mahony S."/>
            <person name="Marra M.A."/>
            <person name="Miller R.D."/>
            <person name="Nicholls R.D."/>
            <person name="Oda M."/>
            <person name="Papenfuss A.T."/>
            <person name="Parra Z.E."/>
            <person name="Pollock D.D."/>
            <person name="Ray D.A."/>
            <person name="Schein J.E."/>
            <person name="Speed T.P."/>
            <person name="Thompson K."/>
            <person name="VandeBerg J.L."/>
            <person name="Wade C.M."/>
            <person name="Walker J.A."/>
            <person name="Waters P.D."/>
            <person name="Webber C."/>
            <person name="Weidman J.R."/>
            <person name="Xie X."/>
            <person name="Zody M.C."/>
            <person name="Baldwin J."/>
            <person name="Abdouelleil A."/>
            <person name="Abdulkadir J."/>
            <person name="Abebe A."/>
            <person name="Abera B."/>
            <person name="Abreu J."/>
            <person name="Acer S.C."/>
            <person name="Aftuck L."/>
            <person name="Alexander A."/>
            <person name="An P."/>
            <person name="Anderson E."/>
            <person name="Anderson S."/>
            <person name="Arachi H."/>
            <person name="Azer M."/>
            <person name="Bachantsang P."/>
            <person name="Barry A."/>
            <person name="Bayul T."/>
            <person name="Berlin A."/>
            <person name="Bessette D."/>
            <person name="Bloom T."/>
            <person name="Bloom T."/>
            <person name="Boguslavskiy L."/>
            <person name="Bonnet C."/>
            <person name="Boukhgalter B."/>
            <person name="Bourzgui I."/>
            <person name="Brown A."/>
            <person name="Cahill P."/>
            <person name="Channer S."/>
            <person name="Cheshatsang Y."/>
            <person name="Chuda L."/>
            <person name="Citroen M."/>
            <person name="Collymore A."/>
            <person name="Cooke P."/>
            <person name="Costello M."/>
            <person name="D'Aco K."/>
            <person name="Daza R."/>
            <person name="De Haan G."/>
            <person name="DeGray S."/>
            <person name="DeMaso C."/>
            <person name="Dhargay N."/>
            <person name="Dooley K."/>
            <person name="Dooley E."/>
            <person name="Doricent M."/>
            <person name="Dorje P."/>
            <person name="Dorjee K."/>
            <person name="Dupes A."/>
            <person name="Elong R."/>
            <person name="Falk J."/>
            <person name="Farina A."/>
            <person name="Faro S."/>
            <person name="Ferguson D."/>
            <person name="Fisher S."/>
            <person name="Foley C.D."/>
            <person name="Franke A."/>
            <person name="Friedrich D."/>
            <person name="Gadbois L."/>
            <person name="Gearin G."/>
            <person name="Gearin C.R."/>
            <person name="Giannoukos G."/>
            <person name="Goode T."/>
            <person name="Graham J."/>
            <person name="Grandbois E."/>
            <person name="Grewal S."/>
            <person name="Gyaltsen K."/>
            <person name="Hafez N."/>
            <person name="Hagos B."/>
            <person name="Hall J."/>
            <person name="Henson C."/>
            <person name="Hollinger A."/>
            <person name="Honan T."/>
            <person name="Huard M.D."/>
            <person name="Hughes L."/>
            <person name="Hurhula B."/>
            <person name="Husby M.E."/>
            <person name="Kamat A."/>
            <person name="Kanga B."/>
            <person name="Kashin S."/>
            <person name="Khazanovich D."/>
            <person name="Kisner P."/>
            <person name="Lance K."/>
            <person name="Lara M."/>
            <person name="Lee W."/>
            <person name="Lennon N."/>
            <person name="Letendre F."/>
            <person name="LeVine R."/>
            <person name="Lipovsky A."/>
            <person name="Liu X."/>
            <person name="Liu J."/>
            <person name="Liu S."/>
            <person name="Lokyitsang T."/>
            <person name="Lokyitsang Y."/>
            <person name="Lubonja R."/>
            <person name="Lui A."/>
            <person name="MacDonald P."/>
            <person name="Magnisalis V."/>
            <person name="Maru K."/>
            <person name="Matthews C."/>
            <person name="McCusker W."/>
            <person name="McDonough S."/>
            <person name="Mehta T."/>
            <person name="Meldrim J."/>
            <person name="Meneus L."/>
            <person name="Mihai O."/>
            <person name="Mihalev A."/>
            <person name="Mihova T."/>
            <person name="Mittelman R."/>
            <person name="Mlenga V."/>
            <person name="Montmayeur A."/>
            <person name="Mulrain L."/>
            <person name="Navidi A."/>
            <person name="Naylor J."/>
            <person name="Negash T."/>
            <person name="Nguyen T."/>
            <person name="Nguyen N."/>
            <person name="Nicol R."/>
            <person name="Norbu C."/>
            <person name="Norbu N."/>
            <person name="Novod N."/>
            <person name="O'Neill B."/>
            <person name="Osman S."/>
            <person name="Markiewicz E."/>
            <person name="Oyono O.L."/>
            <person name="Patti C."/>
            <person name="Phunkhang P."/>
            <person name="Pierre F."/>
            <person name="Priest M."/>
            <person name="Raghuraman S."/>
            <person name="Rege F."/>
            <person name="Reyes R."/>
            <person name="Rise C."/>
            <person name="Rogov P."/>
            <person name="Ross K."/>
            <person name="Ryan E."/>
            <person name="Settipalli S."/>
            <person name="Shea T."/>
            <person name="Sherpa N."/>
            <person name="Shi L."/>
            <person name="Shih D."/>
            <person name="Sparrow T."/>
            <person name="Spaulding J."/>
            <person name="Stalker J."/>
            <person name="Stange-Thomann N."/>
            <person name="Stavropoulos S."/>
            <person name="Stone C."/>
            <person name="Strader C."/>
            <person name="Tesfaye S."/>
            <person name="Thomson T."/>
            <person name="Thoulutsang Y."/>
            <person name="Thoulutsang D."/>
            <person name="Topham K."/>
            <person name="Topping I."/>
            <person name="Tsamla T."/>
            <person name="Vassiliev H."/>
            <person name="Vo A."/>
            <person name="Wangchuk T."/>
            <person name="Wangdi T."/>
            <person name="Weiand M."/>
            <person name="Wilkinson J."/>
            <person name="Wilson A."/>
            <person name="Yadav S."/>
            <person name="Young G."/>
            <person name="Yu Q."/>
            <person name="Zembek L."/>
            <person name="Zhong D."/>
            <person name="Zimmer A."/>
            <person name="Zwirko Z."/>
            <person name="Jaffe D.B."/>
            <person name="Alvarez P."/>
            <person name="Brockman W."/>
            <person name="Butler J."/>
            <person name="Chin C."/>
            <person name="Gnerre S."/>
            <person name="MacCallum I."/>
            <person name="Graves J.A."/>
            <person name="Ponting C.P."/>
            <person name="Breen M."/>
            <person name="Samollow P.B."/>
            <person name="Lander E.S."/>
            <person name="Lindblad-Toh K."/>
        </authorList>
    </citation>
    <scope>NUCLEOTIDE SEQUENCE [LARGE SCALE GENOMIC DNA]</scope>
</reference>
<sequence>MFLAVLTSVRLRGAVALLLRFRSTLVIVEHENDAPASITLNTVTAATQLGGGVSCLVAGTKCDVVARDLNY</sequence>
<evidence type="ECO:0000313" key="2">
    <source>
        <dbReference type="Ensembl" id="ENSMODP00000056768.1"/>
    </source>
</evidence>
<feature type="chain" id="PRO_5023817205" description="Secreted protein" evidence="1">
    <location>
        <begin position="17"/>
        <end position="71"/>
    </location>
</feature>
<evidence type="ECO:0008006" key="4">
    <source>
        <dbReference type="Google" id="ProtNLM"/>
    </source>
</evidence>
<dbReference type="Proteomes" id="UP000002280">
    <property type="component" value="Chromosome 3"/>
</dbReference>
<dbReference type="SUPFAM" id="SSF52402">
    <property type="entry name" value="Adenine nucleotide alpha hydrolases-like"/>
    <property type="match status" value="1"/>
</dbReference>